<keyword evidence="2" id="KW-1185">Reference proteome</keyword>
<proteinExistence type="predicted"/>
<dbReference type="EMBL" id="BAAAPE010000006">
    <property type="protein sequence ID" value="GAA2070361.1"/>
    <property type="molecule type" value="Genomic_DNA"/>
</dbReference>
<organism evidence="1 2">
    <name type="scientific">Streptomyces albiaxialis</name>
    <dbReference type="NCBI Taxonomy" id="329523"/>
    <lineage>
        <taxon>Bacteria</taxon>
        <taxon>Bacillati</taxon>
        <taxon>Actinomycetota</taxon>
        <taxon>Actinomycetes</taxon>
        <taxon>Kitasatosporales</taxon>
        <taxon>Streptomycetaceae</taxon>
        <taxon>Streptomyces</taxon>
    </lineage>
</organism>
<gene>
    <name evidence="1" type="ORF">GCM10009801_21000</name>
</gene>
<comment type="caution">
    <text evidence="1">The sequence shown here is derived from an EMBL/GenBank/DDBJ whole genome shotgun (WGS) entry which is preliminary data.</text>
</comment>
<reference evidence="1 2" key="1">
    <citation type="journal article" date="2019" name="Int. J. Syst. Evol. Microbiol.">
        <title>The Global Catalogue of Microorganisms (GCM) 10K type strain sequencing project: providing services to taxonomists for standard genome sequencing and annotation.</title>
        <authorList>
            <consortium name="The Broad Institute Genomics Platform"/>
            <consortium name="The Broad Institute Genome Sequencing Center for Infectious Disease"/>
            <person name="Wu L."/>
            <person name="Ma J."/>
        </authorList>
    </citation>
    <scope>NUCLEOTIDE SEQUENCE [LARGE SCALE GENOMIC DNA]</scope>
    <source>
        <strain evidence="1 2">JCM 15478</strain>
    </source>
</reference>
<sequence length="263" mass="30170">MRTTAHDVLQQFCTSDRTQRVFADWRDDPRRRDVVPAVMEHGTSVVYEMSPGDVQSVCSRTEHALGLVRREVGESVAAIVDWHPDFAFTHMFHLCMEHIGHLPTYQEFREFADTDHLGMRMLGGPSRAKVREVASLGVPEDRARAAMRWRVGNAYYSFLREVVTVVTLRHLGVDVRVHPLADALFRVDAWVGRKVLSLLISNRKFRQGQRHGRKVRPELWLADVFPPMEFECIELRPATEFGHVHVPSTEHLTEVADRLRAAT</sequence>
<evidence type="ECO:0000313" key="2">
    <source>
        <dbReference type="Proteomes" id="UP001500016"/>
    </source>
</evidence>
<dbReference type="RefSeq" id="WP_344526464.1">
    <property type="nucleotide sequence ID" value="NZ_BAAAPE010000006.1"/>
</dbReference>
<protein>
    <submittedName>
        <fullName evidence="1">Uncharacterized protein</fullName>
    </submittedName>
</protein>
<accession>A0ABN2VS68</accession>
<evidence type="ECO:0000313" key="1">
    <source>
        <dbReference type="EMBL" id="GAA2070361.1"/>
    </source>
</evidence>
<dbReference type="Proteomes" id="UP001500016">
    <property type="component" value="Unassembled WGS sequence"/>
</dbReference>
<name>A0ABN2VS68_9ACTN</name>